<evidence type="ECO:0000313" key="9">
    <source>
        <dbReference type="EMBL" id="OEH93302.1"/>
    </source>
</evidence>
<feature type="transmembrane region" description="Helical" evidence="8">
    <location>
        <begin position="41"/>
        <end position="61"/>
    </location>
</feature>
<evidence type="ECO:0000256" key="3">
    <source>
        <dbReference type="ARBA" id="ARBA00022692"/>
    </source>
</evidence>
<dbReference type="PANTHER" id="PTHR35529:SF1">
    <property type="entry name" value="MANGANESE EFFLUX PUMP MNTP-RELATED"/>
    <property type="match status" value="1"/>
</dbReference>
<comment type="subcellular location">
    <subcellularLocation>
        <location evidence="8">Cell membrane</location>
        <topology evidence="8">Multi-pass membrane protein</topology>
    </subcellularLocation>
</comment>
<dbReference type="Pfam" id="PF02659">
    <property type="entry name" value="Mntp"/>
    <property type="match status" value="1"/>
</dbReference>
<keyword evidence="3 8" id="KW-0812">Transmembrane</keyword>
<keyword evidence="5 8" id="KW-0406">Ion transport</keyword>
<dbReference type="PANTHER" id="PTHR35529">
    <property type="entry name" value="MANGANESE EFFLUX PUMP MNTP-RELATED"/>
    <property type="match status" value="1"/>
</dbReference>
<feature type="transmembrane region" description="Helical" evidence="8">
    <location>
        <begin position="166"/>
        <end position="184"/>
    </location>
</feature>
<dbReference type="InterPro" id="IPR022929">
    <property type="entry name" value="Put_MntP"/>
</dbReference>
<organism evidence="9 10">
    <name type="scientific">Bacillus solimangrovi</name>
    <dbReference type="NCBI Taxonomy" id="1305675"/>
    <lineage>
        <taxon>Bacteria</taxon>
        <taxon>Bacillati</taxon>
        <taxon>Bacillota</taxon>
        <taxon>Bacilli</taxon>
        <taxon>Bacillales</taxon>
        <taxon>Bacillaceae</taxon>
        <taxon>Bacillus</taxon>
    </lineage>
</organism>
<comment type="caution">
    <text evidence="9">The sequence shown here is derived from an EMBL/GenBank/DDBJ whole genome shotgun (WGS) entry which is preliminary data.</text>
</comment>
<evidence type="ECO:0000256" key="5">
    <source>
        <dbReference type="ARBA" id="ARBA00023065"/>
    </source>
</evidence>
<keyword evidence="4 8" id="KW-1133">Transmembrane helix</keyword>
<dbReference type="HAMAP" id="MF_01521">
    <property type="entry name" value="MntP_pump"/>
    <property type="match status" value="1"/>
</dbReference>
<keyword evidence="2 8" id="KW-1003">Cell membrane</keyword>
<comment type="similarity">
    <text evidence="8">Belongs to the MntP (TC 9.B.29) family.</text>
</comment>
<evidence type="ECO:0000256" key="6">
    <source>
        <dbReference type="ARBA" id="ARBA00023136"/>
    </source>
</evidence>
<gene>
    <name evidence="8" type="primary">mntP</name>
    <name evidence="9" type="ORF">BFG57_12305</name>
</gene>
<dbReference type="RefSeq" id="WP_069716644.1">
    <property type="nucleotide sequence ID" value="NZ_MJEH01000013.1"/>
</dbReference>
<evidence type="ECO:0000256" key="7">
    <source>
        <dbReference type="ARBA" id="ARBA00023211"/>
    </source>
</evidence>
<name>A0A1E5LGV5_9BACI</name>
<feature type="transmembrane region" description="Helical" evidence="8">
    <location>
        <begin position="6"/>
        <end position="29"/>
    </location>
</feature>
<evidence type="ECO:0000256" key="1">
    <source>
        <dbReference type="ARBA" id="ARBA00022448"/>
    </source>
</evidence>
<dbReference type="GO" id="GO:0005384">
    <property type="term" value="F:manganese ion transmembrane transporter activity"/>
    <property type="evidence" value="ECO:0007669"/>
    <property type="project" value="UniProtKB-UniRule"/>
</dbReference>
<keyword evidence="1 8" id="KW-0813">Transport</keyword>
<feature type="transmembrane region" description="Helical" evidence="8">
    <location>
        <begin position="67"/>
        <end position="87"/>
    </location>
</feature>
<reference evidence="9 10" key="1">
    <citation type="submission" date="2016-08" db="EMBL/GenBank/DDBJ databases">
        <title>Genome of Bacillus solimangrovi GH2-4.</title>
        <authorList>
            <person name="Lim S."/>
            <person name="Kim B.-C."/>
        </authorList>
    </citation>
    <scope>NUCLEOTIDE SEQUENCE [LARGE SCALE GENOMIC DNA]</scope>
    <source>
        <strain evidence="9 10">GH2-4</strain>
    </source>
</reference>
<feature type="transmembrane region" description="Helical" evidence="8">
    <location>
        <begin position="130"/>
        <end position="154"/>
    </location>
</feature>
<sequence length="185" mass="19560">MNVSEWVFELFTLGVMAFALGMDAFSVGLGMGMLKLRLSRIFFIGIIIGLFHIIMPLAGMLCGNLVSAHFGGIAAYIGGGLLLILGFQMIMSSFRSDSGVLIMPVGVGLIVFALSVSLDSFSVGLSLGIYGARIIIAAIVFGIISTILTWLGLILGRKVQDWVGSYGEALGGSILFAIGLKLIFM</sequence>
<dbReference type="InterPro" id="IPR003810">
    <property type="entry name" value="Mntp/YtaF"/>
</dbReference>
<dbReference type="GO" id="GO:0005886">
    <property type="term" value="C:plasma membrane"/>
    <property type="evidence" value="ECO:0007669"/>
    <property type="project" value="UniProtKB-SubCell"/>
</dbReference>
<evidence type="ECO:0000256" key="8">
    <source>
        <dbReference type="HAMAP-Rule" id="MF_01521"/>
    </source>
</evidence>
<evidence type="ECO:0000313" key="10">
    <source>
        <dbReference type="Proteomes" id="UP000095209"/>
    </source>
</evidence>
<feature type="transmembrane region" description="Helical" evidence="8">
    <location>
        <begin position="99"/>
        <end position="118"/>
    </location>
</feature>
<dbReference type="STRING" id="1305675.BFG57_12305"/>
<protein>
    <recommendedName>
        <fullName evidence="8">Putative manganese efflux pump MntP</fullName>
    </recommendedName>
</protein>
<keyword evidence="10" id="KW-1185">Reference proteome</keyword>
<evidence type="ECO:0000256" key="4">
    <source>
        <dbReference type="ARBA" id="ARBA00022989"/>
    </source>
</evidence>
<proteinExistence type="inferred from homology"/>
<keyword evidence="6 8" id="KW-0472">Membrane</keyword>
<dbReference type="EMBL" id="MJEH01000013">
    <property type="protein sequence ID" value="OEH93302.1"/>
    <property type="molecule type" value="Genomic_DNA"/>
</dbReference>
<dbReference type="AlphaFoldDB" id="A0A1E5LGV5"/>
<dbReference type="Proteomes" id="UP000095209">
    <property type="component" value="Unassembled WGS sequence"/>
</dbReference>
<comment type="function">
    <text evidence="8">Probably functions as a manganese efflux pump.</text>
</comment>
<keyword evidence="7 8" id="KW-0464">Manganese</keyword>
<accession>A0A1E5LGV5</accession>
<evidence type="ECO:0000256" key="2">
    <source>
        <dbReference type="ARBA" id="ARBA00022475"/>
    </source>
</evidence>